<dbReference type="NCBIfam" id="TIGR01509">
    <property type="entry name" value="HAD-SF-IA-v3"/>
    <property type="match status" value="1"/>
</dbReference>
<dbReference type="Gene3D" id="3.40.50.1000">
    <property type="entry name" value="HAD superfamily/HAD-like"/>
    <property type="match status" value="1"/>
</dbReference>
<dbReference type="InterPro" id="IPR023214">
    <property type="entry name" value="HAD_sf"/>
</dbReference>
<dbReference type="NCBIfam" id="NF006976">
    <property type="entry name" value="PRK09449.1"/>
    <property type="match status" value="1"/>
</dbReference>
<accession>A0A076LLF2</accession>
<dbReference type="CDD" id="cd04305">
    <property type="entry name" value="HAD_Neu5Ac-Pase_like"/>
    <property type="match status" value="1"/>
</dbReference>
<evidence type="ECO:0000313" key="3">
    <source>
        <dbReference type="Proteomes" id="UP000028681"/>
    </source>
</evidence>
<dbReference type="InterPro" id="IPR023198">
    <property type="entry name" value="PGP-like_dom2"/>
</dbReference>
<dbReference type="SFLD" id="SFLDS00003">
    <property type="entry name" value="Haloacid_Dehalogenase"/>
    <property type="match status" value="1"/>
</dbReference>
<dbReference type="SFLD" id="SFLDG01129">
    <property type="entry name" value="C1.5:_HAD__Beta-PGM__Phosphata"/>
    <property type="match status" value="1"/>
</dbReference>
<dbReference type="AlphaFoldDB" id="A0A076LLF2"/>
<dbReference type="InterPro" id="IPR006439">
    <property type="entry name" value="HAD-SF_hydro_IA"/>
</dbReference>
<dbReference type="PANTHER" id="PTHR47478">
    <property type="match status" value="1"/>
</dbReference>
<keyword evidence="2" id="KW-0378">Hydrolase</keyword>
<reference evidence="2 3" key="1">
    <citation type="journal article" date="2012" name="PLoS ONE">
        <title>Edwardsiella comparative phylogenomics reveal the new intra/inter-species taxonomic relationships, virulence evolution and niche adaptation mechanisms.</title>
        <authorList>
            <person name="Yang M."/>
            <person name="Lv Y."/>
            <person name="Xiao J."/>
            <person name="Wu H."/>
            <person name="Zheng H."/>
            <person name="Liu Q."/>
            <person name="Zhang Y."/>
            <person name="Wang Q."/>
        </authorList>
    </citation>
    <scope>NUCLEOTIDE SEQUENCE [LARGE SCALE GENOMIC DNA]</scope>
    <source>
        <strain evidence="3">080813</strain>
    </source>
</reference>
<dbReference type="HOGENOM" id="CLU_045011_8_1_6"/>
<dbReference type="NCBIfam" id="TIGR01549">
    <property type="entry name" value="HAD-SF-IA-v1"/>
    <property type="match status" value="1"/>
</dbReference>
<dbReference type="PANTHER" id="PTHR47478:SF1">
    <property type="entry name" value="PYRIMIDINE 5'-NUCLEOTIDASE YJJG"/>
    <property type="match status" value="1"/>
</dbReference>
<name>A0A076LLF2_9GAMM</name>
<dbReference type="InterPro" id="IPR052550">
    <property type="entry name" value="Pyrimidine_5'-ntase_YjjG"/>
</dbReference>
<keyword evidence="1" id="KW-0479">Metal-binding</keyword>
<proteinExistence type="predicted"/>
<gene>
    <name evidence="2" type="primary">yjjG</name>
    <name evidence="2" type="ORF">ETEE_2878</name>
</gene>
<dbReference type="InterPro" id="IPR036412">
    <property type="entry name" value="HAD-like_sf"/>
</dbReference>
<protein>
    <submittedName>
        <fullName evidence="2">5'-nucleotidase YjjG</fullName>
        <ecNumber evidence="2">3.1.3.5</ecNumber>
    </submittedName>
</protein>
<dbReference type="Gene3D" id="1.10.150.240">
    <property type="entry name" value="Putative phosphatase, domain 2"/>
    <property type="match status" value="1"/>
</dbReference>
<dbReference type="GO" id="GO:0008253">
    <property type="term" value="F:5'-nucleotidase activity"/>
    <property type="evidence" value="ECO:0007669"/>
    <property type="project" value="UniProtKB-EC"/>
</dbReference>
<dbReference type="Pfam" id="PF00702">
    <property type="entry name" value="Hydrolase"/>
    <property type="match status" value="1"/>
</dbReference>
<evidence type="ECO:0000313" key="2">
    <source>
        <dbReference type="EMBL" id="AIJ09310.1"/>
    </source>
</evidence>
<dbReference type="GO" id="GO:0046872">
    <property type="term" value="F:metal ion binding"/>
    <property type="evidence" value="ECO:0007669"/>
    <property type="project" value="UniProtKB-KW"/>
</dbReference>
<dbReference type="InterPro" id="IPR011951">
    <property type="entry name" value="HAD-SF_hydro_IA_YjjG/PynA"/>
</dbReference>
<sequence length="265" mass="30000">MPPAYRVRRRRAGPARYFHALFVVACRGVGRAGEVEWKVSEMKYSWILFDADETLFRFDAYQGLRLMFSRFNVDFSVEDYQAYEAVNQPLWVDYQEGRITSRQLQEVRFEGWAQRLNMTACAINDAFVQAMTEICEPLPGARELVLSLRGRVRMGIITNGFTAMQNERLQRTGLSDAFATLVVSEEVGVAKPDVAIFEHAFALMDNPPREQILMVGDNPHSDILGGINAGIDTCWLNTRDEPAPQGITPSYQVGSLRELQQILLA</sequence>
<evidence type="ECO:0000256" key="1">
    <source>
        <dbReference type="ARBA" id="ARBA00022723"/>
    </source>
</evidence>
<dbReference type="Proteomes" id="UP000028681">
    <property type="component" value="Chromosome"/>
</dbReference>
<dbReference type="KEGG" id="ete:ETEE_2878"/>
<dbReference type="NCBIfam" id="TIGR02254">
    <property type="entry name" value="YjjG_YfnB"/>
    <property type="match status" value="1"/>
</dbReference>
<dbReference type="EC" id="3.1.3.5" evidence="2"/>
<dbReference type="EMBL" id="CP006664">
    <property type="protein sequence ID" value="AIJ09310.1"/>
    <property type="molecule type" value="Genomic_DNA"/>
</dbReference>
<organism evidence="2 3">
    <name type="scientific">Edwardsiella anguillarum ET080813</name>
    <dbReference type="NCBI Taxonomy" id="667120"/>
    <lineage>
        <taxon>Bacteria</taxon>
        <taxon>Pseudomonadati</taxon>
        <taxon>Pseudomonadota</taxon>
        <taxon>Gammaproteobacteria</taxon>
        <taxon>Enterobacterales</taxon>
        <taxon>Hafniaceae</taxon>
        <taxon>Edwardsiella</taxon>
    </lineage>
</organism>
<dbReference type="SUPFAM" id="SSF56784">
    <property type="entry name" value="HAD-like"/>
    <property type="match status" value="1"/>
</dbReference>